<proteinExistence type="predicted"/>
<dbReference type="Proteomes" id="UP000243217">
    <property type="component" value="Unassembled WGS sequence"/>
</dbReference>
<dbReference type="SUPFAM" id="SSF51045">
    <property type="entry name" value="WW domain"/>
    <property type="match status" value="1"/>
</dbReference>
<evidence type="ECO:0000259" key="1">
    <source>
        <dbReference type="PROSITE" id="PS50020"/>
    </source>
</evidence>
<organism evidence="2 3">
    <name type="scientific">Thraustotheca clavata</name>
    <dbReference type="NCBI Taxonomy" id="74557"/>
    <lineage>
        <taxon>Eukaryota</taxon>
        <taxon>Sar</taxon>
        <taxon>Stramenopiles</taxon>
        <taxon>Oomycota</taxon>
        <taxon>Saprolegniomycetes</taxon>
        <taxon>Saprolegniales</taxon>
        <taxon>Achlyaceae</taxon>
        <taxon>Thraustotheca</taxon>
    </lineage>
</organism>
<sequence>MPSSNCPPALRVGLEIENIGERVPASKKRVSWRFVFNGSEEVHTVMLEHSRVSAKKRVKLDGKRIGASESYANGPWTFDFNVASRPDMPFQIIIKDINQLSFVERAKAKANLTADNLYLLLIDDQEWDTLPERELKYERFASEKWSSKSYARRVTHMIDCNEHKDVRVSWTFTFGQDGPIHQLMMEDCTDGSKSLVLDRMSIRHDPAPENPSNANLGRTDWHATHEMGEDKHELEVRVSKGQGEINYELFINGSKWEEMAETEFVLEPGYYPVHSRSTGRVYYRNDIAKLTTWVKPSILRSEVSKLSSPQARDSTTGWALSPRISALSGGIDLISFNEDGTGTASSSRTSSVTSAPDVQAVKQPEIIDLLS</sequence>
<dbReference type="InterPro" id="IPR036020">
    <property type="entry name" value="WW_dom_sf"/>
</dbReference>
<dbReference type="InterPro" id="IPR001202">
    <property type="entry name" value="WW_dom"/>
</dbReference>
<feature type="domain" description="WW" evidence="1">
    <location>
        <begin position="264"/>
        <end position="298"/>
    </location>
</feature>
<gene>
    <name evidence="2" type="ORF">THRCLA_20372</name>
</gene>
<dbReference type="PROSITE" id="PS50020">
    <property type="entry name" value="WW_DOMAIN_2"/>
    <property type="match status" value="1"/>
</dbReference>
<dbReference type="OrthoDB" id="112998at2759"/>
<keyword evidence="3" id="KW-1185">Reference proteome</keyword>
<dbReference type="EMBL" id="JNBS01000341">
    <property type="protein sequence ID" value="OQS06469.1"/>
    <property type="molecule type" value="Genomic_DNA"/>
</dbReference>
<name>A0A1W0A8D7_9STRA</name>
<dbReference type="AlphaFoldDB" id="A0A1W0A8D7"/>
<evidence type="ECO:0000313" key="3">
    <source>
        <dbReference type="Proteomes" id="UP000243217"/>
    </source>
</evidence>
<accession>A0A1W0A8D7</accession>
<reference evidence="2 3" key="1">
    <citation type="journal article" date="2014" name="Genome Biol. Evol.">
        <title>The secreted proteins of Achlya hypogyna and Thraustotheca clavata identify the ancestral oomycete secretome and reveal gene acquisitions by horizontal gene transfer.</title>
        <authorList>
            <person name="Misner I."/>
            <person name="Blouin N."/>
            <person name="Leonard G."/>
            <person name="Richards T.A."/>
            <person name="Lane C.E."/>
        </authorList>
    </citation>
    <scope>NUCLEOTIDE SEQUENCE [LARGE SCALE GENOMIC DNA]</scope>
    <source>
        <strain evidence="2 3">ATCC 34112</strain>
    </source>
</reference>
<protein>
    <recommendedName>
        <fullName evidence="1">WW domain-containing protein</fullName>
    </recommendedName>
</protein>
<comment type="caution">
    <text evidence="2">The sequence shown here is derived from an EMBL/GenBank/DDBJ whole genome shotgun (WGS) entry which is preliminary data.</text>
</comment>
<evidence type="ECO:0000313" key="2">
    <source>
        <dbReference type="EMBL" id="OQS06469.1"/>
    </source>
</evidence>